<keyword evidence="1" id="KW-0472">Membrane</keyword>
<feature type="domain" description="YhdP central" evidence="2">
    <location>
        <begin position="261"/>
        <end position="1023"/>
    </location>
</feature>
<dbReference type="EMBL" id="CP041406">
    <property type="protein sequence ID" value="QOP45711.1"/>
    <property type="molecule type" value="Genomic_DNA"/>
</dbReference>
<proteinExistence type="predicted"/>
<evidence type="ECO:0000259" key="2">
    <source>
        <dbReference type="Pfam" id="PF13116"/>
    </source>
</evidence>
<gene>
    <name evidence="3" type="ORF">FM071_05200</name>
</gene>
<dbReference type="AlphaFoldDB" id="A0A7M1B7Q0"/>
<dbReference type="Proteomes" id="UP000593580">
    <property type="component" value="Chromosome"/>
</dbReference>
<keyword evidence="1" id="KW-0812">Transmembrane</keyword>
<dbReference type="InterPro" id="IPR025263">
    <property type="entry name" value="YhdP_central"/>
</dbReference>
<keyword evidence="4" id="KW-1185">Reference proteome</keyword>
<evidence type="ECO:0000313" key="4">
    <source>
        <dbReference type="Proteomes" id="UP000593580"/>
    </source>
</evidence>
<dbReference type="RefSeq" id="WP_226960594.1">
    <property type="nucleotide sequence ID" value="NZ_CP041406.1"/>
</dbReference>
<reference evidence="3 4" key="1">
    <citation type="submission" date="2019-07" db="EMBL/GenBank/DDBJ databases">
        <title>Sulfurimonas paralvinellae sp. nov., a novel mesophilic, hydrogen- and sulfur-oxidizing chemolithoautotroph within the Epsilonproteo- bacteria isolated from a deep-sea hydrothermal vent polychaete nest, reclassification of Thiomicrospira denitrificans as Sulfurimonas denitrificans comb. nov. and emended description of the genus Sulfurimonas.</title>
        <authorList>
            <person name="Wang S."/>
            <person name="Jiang L."/>
            <person name="Shao Z."/>
        </authorList>
    </citation>
    <scope>NUCLEOTIDE SEQUENCE [LARGE SCALE GENOMIC DNA]</scope>
    <source>
        <strain evidence="3 4">GO25</strain>
    </source>
</reference>
<feature type="transmembrane region" description="Helical" evidence="1">
    <location>
        <begin position="12"/>
        <end position="35"/>
    </location>
</feature>
<evidence type="ECO:0000313" key="3">
    <source>
        <dbReference type="EMBL" id="QOP45711.1"/>
    </source>
</evidence>
<name>A0A7M1B7Q0_9BACT</name>
<keyword evidence="1" id="KW-1133">Transmembrane helix</keyword>
<organism evidence="3 4">
    <name type="scientific">Sulfurimonas paralvinellae</name>
    <dbReference type="NCBI Taxonomy" id="317658"/>
    <lineage>
        <taxon>Bacteria</taxon>
        <taxon>Pseudomonadati</taxon>
        <taxon>Campylobacterota</taxon>
        <taxon>Epsilonproteobacteria</taxon>
        <taxon>Campylobacterales</taxon>
        <taxon>Sulfurimonadaceae</taxon>
        <taxon>Sulfurimonas</taxon>
    </lineage>
</organism>
<sequence>MKDKKVISIISKTYLAIISFLSFILLSLIVIFIVLQNGLYLEKVSIANLTIKNAYIKWNEKLNISIEELDIAKNKKKKAKLDYKDISRYLKATSQFFLLTESIVIKKLRYDNVTIHLKHNLKEKGFLLASSPAFNFDAHFKFYGHNFFFTIDKLQTMDNKVNINGSIVANMQEKKIYSKLHAVLNNDADLILYGIADRTHFCYTIETKKDIEHIRELVKLFGLPKEIKYWTVDAIDAPSVTLQKAEGFVQYNDIASAYRHLHLTATVNRLNYMYNPQLDAIHTQRTELEFLNGVLYIRPKEAYSYGMYLNKSWLKIDFTKPQEILTLHLLFDGMLNKNMLHILDTYHINLPFLQHWGKVATNLTLAVNLMTLDIDAHGSFFTKKANFDYLGLNIDIADTLIKLDNYDINITKMKAKYKDIADADVTVKYNAKHSEGSIDFNLTKVALTKNNHLDTTQKPLHISYKISPKGDKIIVEKSNWIVQGVHRPIHVSIDAVAMSFDLKTLQLTVPTTYFSIKNVTDGFITGSANMKSGLADFKADIIHFSYQGIQLKQSNAEMDLHYDKILSISSRNDIFLSINGSPYLVKELLAKTNGKHLKIEHTKLKIGKYINTEINADYDFKKRTADINLKDFILVNPNTKKILYYKKSIALDLAMLDKKIEISAKELQATFFLEDDKWILNLDAIGLIAKNSNFLRKYNISNGKISFYKRNDDKYTKFKGAMYFPYKLLTNKDKTVKKYNIKGYISKNQNIYFKVNDRANIKIAKNINITLNNSGVNVDELLKFINLLTKQAKNKNTNENSPNIFLDAKNSYLYVGNNRYIISEMFHLQYYNGITTAQLTHDKGKAGFKLENNNFHLYGSNFNDKFMEKLFSLSKFNGGSLDFSMNGALKDYTGIFYIKDTTIQDYVVLNNILAFINTVPSLATFSLPGYNRKGLHIENAYANFHAKDNLFNFSDIYLGSKEIKILGKGKASLDSDMIDLTLNLKTDLGSNLSKVPLVGYIIFDGQSISTTLKVTGKLTDPKVETMLARDIAVAPLNIILRTLTLPYKIVIDIADVNSSK</sequence>
<dbReference type="Pfam" id="PF13116">
    <property type="entry name" value="YhdP"/>
    <property type="match status" value="1"/>
</dbReference>
<evidence type="ECO:0000256" key="1">
    <source>
        <dbReference type="SAM" id="Phobius"/>
    </source>
</evidence>
<protein>
    <submittedName>
        <fullName evidence="3">DUF3971 domain-containing protein</fullName>
    </submittedName>
</protein>
<dbReference type="KEGG" id="spal:FM071_05200"/>
<accession>A0A7M1B7Q0</accession>